<name>A0ABQ0EB51_9BACT</name>
<comment type="caution">
    <text evidence="2">The sequence shown here is derived from an EMBL/GenBank/DDBJ whole genome shotgun (WGS) entry which is preliminary data.</text>
</comment>
<sequence length="163" mass="18190">MPGLPDRYLPEAVMTHNLPEGIKVLFVSGFGPVVRRQEASERLYRDTLGLPLEPTEGYEGYWHTQAVDGVKHFALWPLDKAALSCFGSAQWPDDIPVPQAWLEMDVEDIESATRLLEESGCTLLTRLRQEPWGQTVTRFLSPEGLLVAIAHTPFLREAGQGCS</sequence>
<dbReference type="InterPro" id="IPR004360">
    <property type="entry name" value="Glyas_Fos-R_dOase_dom"/>
</dbReference>
<organism evidence="2 3">
    <name type="scientific">Desulfovibrio falkowii</name>
    <dbReference type="NCBI Taxonomy" id="3136602"/>
    <lineage>
        <taxon>Bacteria</taxon>
        <taxon>Pseudomonadati</taxon>
        <taxon>Thermodesulfobacteriota</taxon>
        <taxon>Desulfovibrionia</taxon>
        <taxon>Desulfovibrionales</taxon>
        <taxon>Desulfovibrionaceae</taxon>
        <taxon>Desulfovibrio</taxon>
    </lineage>
</organism>
<dbReference type="EMBL" id="BAAFSG010000001">
    <property type="protein sequence ID" value="GAB1255035.1"/>
    <property type="molecule type" value="Genomic_DNA"/>
</dbReference>
<protein>
    <submittedName>
        <fullName evidence="2">Glyoxalase/bleomycin resistance/dioxygenase family protein</fullName>
    </submittedName>
</protein>
<evidence type="ECO:0000259" key="1">
    <source>
        <dbReference type="Pfam" id="PF00903"/>
    </source>
</evidence>
<dbReference type="Gene3D" id="3.10.180.10">
    <property type="entry name" value="2,3-Dihydroxybiphenyl 1,2-Dioxygenase, domain 1"/>
    <property type="match status" value="1"/>
</dbReference>
<evidence type="ECO:0000313" key="3">
    <source>
        <dbReference type="Proteomes" id="UP001628192"/>
    </source>
</evidence>
<dbReference type="SUPFAM" id="SSF54593">
    <property type="entry name" value="Glyoxalase/Bleomycin resistance protein/Dihydroxybiphenyl dioxygenase"/>
    <property type="match status" value="1"/>
</dbReference>
<evidence type="ECO:0000313" key="2">
    <source>
        <dbReference type="EMBL" id="GAB1255035.1"/>
    </source>
</evidence>
<dbReference type="InterPro" id="IPR029068">
    <property type="entry name" value="Glyas_Bleomycin-R_OHBP_Dase"/>
</dbReference>
<reference evidence="2 3" key="1">
    <citation type="journal article" date="2025" name="Int. J. Syst. Evol. Microbiol.">
        <title>Desulfovibrio falkowii sp. nov., Porphyromonas miyakawae sp. nov., Mediterraneibacter flintii sp. nov. and Owariibacterium komagatae gen. nov., sp. nov., isolated from human faeces.</title>
        <authorList>
            <person name="Hamaguchi T."/>
            <person name="Ohara M."/>
            <person name="Hisatomi A."/>
            <person name="Sekiguchi K."/>
            <person name="Takeda J.I."/>
            <person name="Ueyama J."/>
            <person name="Ito M."/>
            <person name="Nishiwaki H."/>
            <person name="Ogi T."/>
            <person name="Hirayama M."/>
            <person name="Ohkuma M."/>
            <person name="Sakamoto M."/>
            <person name="Ohno K."/>
        </authorList>
    </citation>
    <scope>NUCLEOTIDE SEQUENCE [LARGE SCALE GENOMIC DNA]</scope>
    <source>
        <strain evidence="2 3">13CB8C</strain>
    </source>
</reference>
<feature type="domain" description="Glyoxalase/fosfomycin resistance/dioxygenase" evidence="1">
    <location>
        <begin position="33"/>
        <end position="148"/>
    </location>
</feature>
<keyword evidence="3" id="KW-1185">Reference proteome</keyword>
<accession>A0ABQ0EB51</accession>
<proteinExistence type="predicted"/>
<dbReference type="Pfam" id="PF00903">
    <property type="entry name" value="Glyoxalase"/>
    <property type="match status" value="1"/>
</dbReference>
<gene>
    <name evidence="2" type="ORF">Defa_25220</name>
</gene>
<dbReference type="Proteomes" id="UP001628192">
    <property type="component" value="Unassembled WGS sequence"/>
</dbReference>